<dbReference type="AlphaFoldDB" id="A0A9X2N8S0"/>
<protein>
    <recommendedName>
        <fullName evidence="4">Membrane-associated oxidoreductase</fullName>
    </recommendedName>
</protein>
<keyword evidence="1" id="KW-1133">Transmembrane helix</keyword>
<dbReference type="RefSeq" id="WP_257919611.1">
    <property type="nucleotide sequence ID" value="NZ_JAMXQV010000003.1"/>
</dbReference>
<dbReference type="EMBL" id="JAMXQV010000003">
    <property type="protein sequence ID" value="MCR6482998.1"/>
    <property type="molecule type" value="Genomic_DNA"/>
</dbReference>
<evidence type="ECO:0000313" key="3">
    <source>
        <dbReference type="Proteomes" id="UP001144096"/>
    </source>
</evidence>
<gene>
    <name evidence="2" type="ORF">M8542_09220</name>
</gene>
<proteinExistence type="predicted"/>
<comment type="caution">
    <text evidence="2">The sequence shown here is derived from an EMBL/GenBank/DDBJ whole genome shotgun (WGS) entry which is preliminary data.</text>
</comment>
<reference evidence="2" key="1">
    <citation type="submission" date="2022-06" db="EMBL/GenBank/DDBJ databases">
        <title>Amycolatopsis iheyaensis sp. nov., a new species of the genus Amycolatopsis isolated from soil in Iheya island, Japan.</title>
        <authorList>
            <person name="Ngamcharungchit C."/>
            <person name="Kanto H."/>
            <person name="Take A."/>
            <person name="Intra B."/>
            <person name="Matsumoto A."/>
            <person name="Panbangred W."/>
            <person name="Inahashi Y."/>
        </authorList>
    </citation>
    <scope>NUCLEOTIDE SEQUENCE</scope>
    <source>
        <strain evidence="2">OK19-0408</strain>
    </source>
</reference>
<sequence length="811" mass="83098">MTDFPPLPVIDELTEPERELADAARRGRAVAPGAPIRAEVLRELLLGRRGPVDPAGVRVEGARIAGTLTLDHVEAVAGLALVGCVLVNPIGARRARLPWLELSGSRIAGFDGDGVRIDHDLVLAGVRASGDGEHGVVSLRDARVTGRVLLTGAVVTSADGPALGLDGLESGALRGVGLRASGARALGTVRLTGARVARETDFAGAELTNVSGPALSADGLVVDGDLSLSGATVTGAGEAGAARLLGARVGGALDLVEAVLTNESGPGLEADRLEARDLRCAGVVVTAGRDAAIDLTSARVGGQVDLDGAVVTNGRGRGLSADGIRVDDSFSAEGMQARGSGEYGALCLLSGHVGGNLSLDGAELANDAGAALSGDRLRVGGNVHFRELTAAGSGEPGTVRLLSARIDGELYCEEARLTNDRSPALHADGLHVGGNFDLTGAQVSGAGTDGALRLHNAEIGSQLRLPGAELANASGPAFSADDLRVGTYLDLSGVTATGSSEHGALSLRAARVDGSATFTGAEVTNDAGPALFADRFRVRDSLAVTGLRGSGAGEYATIHLLGAHVGGQLSFTGAELTHRDELLVSLEDAVVDGPIFFPAEVVGPAGQVVVDGFRFGSLADVEWDEWLRLIRDHTASYRPGPYQRLAAAERAAGHDGNARRILIAQQRDLQRWAPRTIGGWPARRFHWLWGFFAGYGYRARRTAAALLLAVLAAGALGLWAGHAGSGGHLAAERTADFGARAGTPCTPVELIGVGLERGLPLSPGVRGRCDLNTGIGAGQVFTVAIWLVQAAIWALATLALVGYTGLVRKTG</sequence>
<organism evidence="2 3">
    <name type="scientific">Amycolatopsis iheyensis</name>
    <dbReference type="NCBI Taxonomy" id="2945988"/>
    <lineage>
        <taxon>Bacteria</taxon>
        <taxon>Bacillati</taxon>
        <taxon>Actinomycetota</taxon>
        <taxon>Actinomycetes</taxon>
        <taxon>Pseudonocardiales</taxon>
        <taxon>Pseudonocardiaceae</taxon>
        <taxon>Amycolatopsis</taxon>
    </lineage>
</organism>
<name>A0A9X2N8S0_9PSEU</name>
<accession>A0A9X2N8S0</accession>
<evidence type="ECO:0000313" key="2">
    <source>
        <dbReference type="EMBL" id="MCR6482998.1"/>
    </source>
</evidence>
<keyword evidence="1" id="KW-0812">Transmembrane</keyword>
<evidence type="ECO:0000256" key="1">
    <source>
        <dbReference type="SAM" id="Phobius"/>
    </source>
</evidence>
<keyword evidence="3" id="KW-1185">Reference proteome</keyword>
<feature type="transmembrane region" description="Helical" evidence="1">
    <location>
        <begin position="783"/>
        <end position="806"/>
    </location>
</feature>
<evidence type="ECO:0008006" key="4">
    <source>
        <dbReference type="Google" id="ProtNLM"/>
    </source>
</evidence>
<keyword evidence="1" id="KW-0472">Membrane</keyword>
<dbReference type="Proteomes" id="UP001144096">
    <property type="component" value="Unassembled WGS sequence"/>
</dbReference>